<dbReference type="Gene3D" id="1.10.1760.20">
    <property type="match status" value="1"/>
</dbReference>
<proteinExistence type="predicted"/>
<protein>
    <submittedName>
        <fullName evidence="2">ECF transporter S component</fullName>
    </submittedName>
</protein>
<dbReference type="RefSeq" id="WP_033178731.1">
    <property type="nucleotide sequence ID" value="NZ_CP030140.1"/>
</dbReference>
<feature type="transmembrane region" description="Helical" evidence="1">
    <location>
        <begin position="239"/>
        <end position="267"/>
    </location>
</feature>
<accession>A0A2Z4NCW2</accession>
<keyword evidence="3" id="KW-1185">Reference proteome</keyword>
<reference evidence="3" key="1">
    <citation type="submission" date="2018-06" db="EMBL/GenBank/DDBJ databases">
        <title>Complete genome sequences of Mycoplasma anatis, M. anseris and M. cloacale type strains.</title>
        <authorList>
            <person name="Grozner D."/>
            <person name="Forro B."/>
            <person name="Sulyok K.M."/>
            <person name="Marton S."/>
            <person name="Kreizinger Z."/>
            <person name="Banyai K."/>
            <person name="Gyuranecz M."/>
        </authorList>
    </citation>
    <scope>NUCLEOTIDE SEQUENCE [LARGE SCALE GENOMIC DNA]</scope>
    <source>
        <strain evidence="3">ATCC 49234</strain>
    </source>
</reference>
<keyword evidence="1" id="KW-1133">Transmembrane helix</keyword>
<name>A0A2Z4NCW2_9BACT</name>
<feature type="transmembrane region" description="Helical" evidence="1">
    <location>
        <begin position="198"/>
        <end position="219"/>
    </location>
</feature>
<feature type="transmembrane region" description="Helical" evidence="1">
    <location>
        <begin position="53"/>
        <end position="76"/>
    </location>
</feature>
<feature type="transmembrane region" description="Helical" evidence="1">
    <location>
        <begin position="121"/>
        <end position="142"/>
    </location>
</feature>
<gene>
    <name evidence="2" type="ORF">DP065_00965</name>
</gene>
<sequence length="288" mass="33687">MIISFFHSLRRKFQLKSFKLTVFEIALYGLLLGIYFGCSLLERYVFKGPFKITLTYVVFIIFGLALGPLKGAFLGILCDTLDQVIYGISTWMVEYAIVPAVIAILSGLMMMFIFSTKKRTWPIGFIILSIITTIMVVFLLKYNQPFDWSEYRFKSKEPISKLVVGLVSGFGLGIVWIMSFCFFLVNKFNKNFEIRFKMQNLFGILIGTFLIIVIVRWFWGPFAYINYHNRFRNGTWSYQTYFLPFMIPIMFKSFLEVPVYATVIFAFKPVISLIVDKINFYTQKIFVY</sequence>
<dbReference type="KEGG" id="mane:DP065_00965"/>
<evidence type="ECO:0000313" key="2">
    <source>
        <dbReference type="EMBL" id="AWX69326.1"/>
    </source>
</evidence>
<keyword evidence="1" id="KW-0812">Transmembrane</keyword>
<keyword evidence="1" id="KW-0472">Membrane</keyword>
<feature type="transmembrane region" description="Helical" evidence="1">
    <location>
        <begin position="20"/>
        <end position="41"/>
    </location>
</feature>
<feature type="transmembrane region" description="Helical" evidence="1">
    <location>
        <begin position="96"/>
        <end position="114"/>
    </location>
</feature>
<dbReference type="EMBL" id="CP030140">
    <property type="protein sequence ID" value="AWX69326.1"/>
    <property type="molecule type" value="Genomic_DNA"/>
</dbReference>
<evidence type="ECO:0000256" key="1">
    <source>
        <dbReference type="SAM" id="Phobius"/>
    </source>
</evidence>
<feature type="transmembrane region" description="Helical" evidence="1">
    <location>
        <begin position="162"/>
        <end position="186"/>
    </location>
</feature>
<dbReference type="Proteomes" id="UP000250218">
    <property type="component" value="Chromosome"/>
</dbReference>
<evidence type="ECO:0000313" key="3">
    <source>
        <dbReference type="Proteomes" id="UP000250218"/>
    </source>
</evidence>
<dbReference type="AlphaFoldDB" id="A0A2Z4NCW2"/>
<organism evidence="2 3">
    <name type="scientific">[Mycoplasma] anseris</name>
    <dbReference type="NCBI Taxonomy" id="92400"/>
    <lineage>
        <taxon>Bacteria</taxon>
        <taxon>Bacillati</taxon>
        <taxon>Mycoplasmatota</taxon>
        <taxon>Mycoplasmoidales</taxon>
        <taxon>Metamycoplasmataceae</taxon>
        <taxon>Metamycoplasma</taxon>
    </lineage>
</organism>